<feature type="transmembrane region" description="Helical" evidence="7">
    <location>
        <begin position="65"/>
        <end position="87"/>
    </location>
</feature>
<evidence type="ECO:0000256" key="4">
    <source>
        <dbReference type="ARBA" id="ARBA00022692"/>
    </source>
</evidence>
<comment type="caution">
    <text evidence="9">The sequence shown here is derived from an EMBL/GenBank/DDBJ whole genome shotgun (WGS) entry which is preliminary data.</text>
</comment>
<evidence type="ECO:0000256" key="1">
    <source>
        <dbReference type="ARBA" id="ARBA00004651"/>
    </source>
</evidence>
<dbReference type="Proteomes" id="UP001597521">
    <property type="component" value="Unassembled WGS sequence"/>
</dbReference>
<reference evidence="10" key="1">
    <citation type="journal article" date="2019" name="Int. J. Syst. Evol. Microbiol.">
        <title>The Global Catalogue of Microorganisms (GCM) 10K type strain sequencing project: providing services to taxonomists for standard genome sequencing and annotation.</title>
        <authorList>
            <consortium name="The Broad Institute Genomics Platform"/>
            <consortium name="The Broad Institute Genome Sequencing Center for Infectious Disease"/>
            <person name="Wu L."/>
            <person name="Ma J."/>
        </authorList>
    </citation>
    <scope>NUCLEOTIDE SEQUENCE [LARGE SCALE GENOMIC DNA]</scope>
    <source>
        <strain evidence="10">CCM 7427</strain>
    </source>
</reference>
<protein>
    <submittedName>
        <fullName evidence="9">ABC transporter permease</fullName>
    </submittedName>
</protein>
<feature type="transmembrane region" description="Helical" evidence="7">
    <location>
        <begin position="127"/>
        <end position="146"/>
    </location>
</feature>
<dbReference type="EMBL" id="JBHUNP010000001">
    <property type="protein sequence ID" value="MFD2648356.1"/>
    <property type="molecule type" value="Genomic_DNA"/>
</dbReference>
<dbReference type="InterPro" id="IPR000515">
    <property type="entry name" value="MetI-like"/>
</dbReference>
<feature type="transmembrane region" description="Helical" evidence="7">
    <location>
        <begin position="12"/>
        <end position="33"/>
    </location>
</feature>
<evidence type="ECO:0000256" key="3">
    <source>
        <dbReference type="ARBA" id="ARBA00022475"/>
    </source>
</evidence>
<dbReference type="PANTHER" id="PTHR30151">
    <property type="entry name" value="ALKANE SULFONATE ABC TRANSPORTER-RELATED, MEMBRANE SUBUNIT"/>
    <property type="match status" value="1"/>
</dbReference>
<organism evidence="9 10">
    <name type="scientific">Devosia albogilva</name>
    <dbReference type="NCBI Taxonomy" id="429726"/>
    <lineage>
        <taxon>Bacteria</taxon>
        <taxon>Pseudomonadati</taxon>
        <taxon>Pseudomonadota</taxon>
        <taxon>Alphaproteobacteria</taxon>
        <taxon>Hyphomicrobiales</taxon>
        <taxon>Devosiaceae</taxon>
        <taxon>Devosia</taxon>
    </lineage>
</organism>
<evidence type="ECO:0000313" key="9">
    <source>
        <dbReference type="EMBL" id="MFD2648356.1"/>
    </source>
</evidence>
<dbReference type="SUPFAM" id="SSF161098">
    <property type="entry name" value="MetI-like"/>
    <property type="match status" value="1"/>
</dbReference>
<keyword evidence="5 7" id="KW-1133">Transmembrane helix</keyword>
<proteinExistence type="inferred from homology"/>
<name>A0ABW5QLV4_9HYPH</name>
<keyword evidence="10" id="KW-1185">Reference proteome</keyword>
<evidence type="ECO:0000256" key="6">
    <source>
        <dbReference type="ARBA" id="ARBA00023136"/>
    </source>
</evidence>
<evidence type="ECO:0000259" key="8">
    <source>
        <dbReference type="PROSITE" id="PS50928"/>
    </source>
</evidence>
<sequence>MQHAEREHGMIAGLRALVLVGLVTAWWVMAAVLDNPFIPAPAETAAAGLRLIQNGQLLPAVGNSLLVFVLGFGLAALVALPAGVLMGAWRTLGRALDPFAYAFAATPRVAFIPLIIVLLGIGTEAKLTVVFLGAVMPILLNTYSGVAQTDPSLLEMARSVKAGRWDVFTRIMVPGALPSIVTGLRIGATIGLISTVVAELYTAVQGLGGLLALYGNSFRMAEYFVVVLTLAAIGVVVTESLRLVEKLVQRRRHG</sequence>
<dbReference type="PROSITE" id="PS50928">
    <property type="entry name" value="ABC_TM1"/>
    <property type="match status" value="1"/>
</dbReference>
<feature type="domain" description="ABC transmembrane type-1" evidence="8">
    <location>
        <begin position="61"/>
        <end position="245"/>
    </location>
</feature>
<gene>
    <name evidence="9" type="ORF">ACFSX5_11190</name>
</gene>
<keyword evidence="2 7" id="KW-0813">Transport</keyword>
<comment type="similarity">
    <text evidence="7">Belongs to the binding-protein-dependent transport system permease family.</text>
</comment>
<dbReference type="InterPro" id="IPR035906">
    <property type="entry name" value="MetI-like_sf"/>
</dbReference>
<evidence type="ECO:0000256" key="5">
    <source>
        <dbReference type="ARBA" id="ARBA00022989"/>
    </source>
</evidence>
<evidence type="ECO:0000256" key="2">
    <source>
        <dbReference type="ARBA" id="ARBA00022448"/>
    </source>
</evidence>
<evidence type="ECO:0000313" key="10">
    <source>
        <dbReference type="Proteomes" id="UP001597521"/>
    </source>
</evidence>
<accession>A0ABW5QLV4</accession>
<feature type="transmembrane region" description="Helical" evidence="7">
    <location>
        <begin position="223"/>
        <end position="244"/>
    </location>
</feature>
<feature type="transmembrane region" description="Helical" evidence="7">
    <location>
        <begin position="99"/>
        <end position="121"/>
    </location>
</feature>
<keyword evidence="3" id="KW-1003">Cell membrane</keyword>
<dbReference type="RefSeq" id="WP_386833509.1">
    <property type="nucleotide sequence ID" value="NZ_JBHUNP010000001.1"/>
</dbReference>
<dbReference type="Pfam" id="PF00528">
    <property type="entry name" value="BPD_transp_1"/>
    <property type="match status" value="1"/>
</dbReference>
<keyword evidence="4 7" id="KW-0812">Transmembrane</keyword>
<dbReference type="Gene3D" id="1.10.3720.10">
    <property type="entry name" value="MetI-like"/>
    <property type="match status" value="1"/>
</dbReference>
<evidence type="ECO:0000256" key="7">
    <source>
        <dbReference type="RuleBase" id="RU363032"/>
    </source>
</evidence>
<dbReference type="CDD" id="cd06261">
    <property type="entry name" value="TM_PBP2"/>
    <property type="match status" value="1"/>
</dbReference>
<comment type="subcellular location">
    <subcellularLocation>
        <location evidence="1 7">Cell membrane</location>
        <topology evidence="1 7">Multi-pass membrane protein</topology>
    </subcellularLocation>
</comment>
<dbReference type="PANTHER" id="PTHR30151:SF0">
    <property type="entry name" value="ABC TRANSPORTER PERMEASE PROTEIN MJ0413-RELATED"/>
    <property type="match status" value="1"/>
</dbReference>
<keyword evidence="6 7" id="KW-0472">Membrane</keyword>